<sequence length="532" mass="56161">MPFASRVLRAGLSDPDSVAVVLDGTSTTYRELAGRGARVARALRELPRRPRAPFGDIHLPSHLVAVLTDNAPQLPELLVGATSGDGACALLDPKWSAAQTAEVLRRLGPDLLVTQRARSAAADAATALHIPVVMLDGDASAPDSYDGWLAAHCDADPERELTSGDDDSVFFVGFTSGTTSTPKAFAMARGCWRTSLALGAPFFDTATAQVSAAPGPLQHGVTLYALAEALDAGTTFVGARRFEARELMRAVRAHRVQRLSLVPSMLHALCRDTSPGQPPLETVTVCISSGARLDADLVTRAARLLPRARFVDYYGASETGFISVLQHPLGGRGKGVGHPFPRVEIEVRDPRGRVCAAGVPGEIHVRSPYVSRGYLWAADETRMFAPGGWVTVGDQGHLDADGTLHLVGRKGRMVITGGWNVYPDEVEAVLRTIPGIDDAVVAGVPDAFLGTALVAVTACSGPGGPPAYPDVVRSCRAALPSYKVPVRVYTVPALPRTTSGKVARAEVDDWLARAHGGDSPLTELAPRPGRPS</sequence>
<dbReference type="InterPro" id="IPR000873">
    <property type="entry name" value="AMP-dep_synth/lig_dom"/>
</dbReference>
<dbReference type="InterPro" id="IPR020845">
    <property type="entry name" value="AMP-binding_CS"/>
</dbReference>
<dbReference type="InterPro" id="IPR042099">
    <property type="entry name" value="ANL_N_sf"/>
</dbReference>
<dbReference type="GO" id="GO:0006631">
    <property type="term" value="P:fatty acid metabolic process"/>
    <property type="evidence" value="ECO:0007669"/>
    <property type="project" value="TreeGrafter"/>
</dbReference>
<dbReference type="Pfam" id="PF00501">
    <property type="entry name" value="AMP-binding"/>
    <property type="match status" value="1"/>
</dbReference>
<dbReference type="Gene3D" id="3.30.300.30">
    <property type="match status" value="1"/>
</dbReference>
<dbReference type="PROSITE" id="PS00455">
    <property type="entry name" value="AMP_BINDING"/>
    <property type="match status" value="1"/>
</dbReference>
<accession>B9UJ23</accession>
<evidence type="ECO:0000256" key="2">
    <source>
        <dbReference type="ARBA" id="ARBA00022598"/>
    </source>
</evidence>
<dbReference type="PANTHER" id="PTHR43201">
    <property type="entry name" value="ACYL-COA SYNTHETASE"/>
    <property type="match status" value="1"/>
</dbReference>
<reference evidence="5" key="1">
    <citation type="journal article" date="2009" name="Mol. Biosyst.">
        <title>The biosynthetic gene cluster of zorbamycin, a member of the bleomycin family of antitumor antibiotics, from Streptomyces flavoviridis ATCC 21892.</title>
        <authorList>
            <person name="Galm U."/>
            <person name="Wendt-Pienkowski E."/>
            <person name="Wang L."/>
            <person name="George N.P."/>
            <person name="Oh T.J."/>
            <person name="Yi F."/>
            <person name="Tao M."/>
            <person name="Coughlin J.M."/>
            <person name="Shen B."/>
        </authorList>
    </citation>
    <scope>NUCLEOTIDE SEQUENCE</scope>
</reference>
<dbReference type="InterPro" id="IPR025110">
    <property type="entry name" value="AMP-bd_C"/>
</dbReference>
<evidence type="ECO:0000256" key="1">
    <source>
        <dbReference type="ARBA" id="ARBA00006432"/>
    </source>
</evidence>
<dbReference type="EMBL" id="EU670723">
    <property type="protein sequence ID" value="ACG60755.1"/>
    <property type="molecule type" value="Genomic_DNA"/>
</dbReference>
<feature type="domain" description="AMP-dependent synthetase/ligase" evidence="3">
    <location>
        <begin position="14"/>
        <end position="375"/>
    </location>
</feature>
<dbReference type="AlphaFoldDB" id="B9UJ23"/>
<dbReference type="Gene3D" id="3.40.50.12780">
    <property type="entry name" value="N-terminal domain of ligase-like"/>
    <property type="match status" value="1"/>
</dbReference>
<evidence type="ECO:0000259" key="4">
    <source>
        <dbReference type="Pfam" id="PF13193"/>
    </source>
</evidence>
<organism evidence="5">
    <name type="scientific">Streptomyces pilosus</name>
    <dbReference type="NCBI Taxonomy" id="28893"/>
    <lineage>
        <taxon>Bacteria</taxon>
        <taxon>Bacillati</taxon>
        <taxon>Actinomycetota</taxon>
        <taxon>Actinomycetes</taxon>
        <taxon>Kitasatosporales</taxon>
        <taxon>Streptomycetaceae</taxon>
        <taxon>Streptomyces</taxon>
    </lineage>
</organism>
<feature type="domain" description="AMP-binding enzyme C-terminal" evidence="4">
    <location>
        <begin position="425"/>
        <end position="501"/>
    </location>
</feature>
<dbReference type="InterPro" id="IPR045851">
    <property type="entry name" value="AMP-bd_C_sf"/>
</dbReference>
<comment type="similarity">
    <text evidence="1">Belongs to the ATP-dependent AMP-binding enzyme family.</text>
</comment>
<dbReference type="Pfam" id="PF13193">
    <property type="entry name" value="AMP-binding_C"/>
    <property type="match status" value="1"/>
</dbReference>
<evidence type="ECO:0000259" key="3">
    <source>
        <dbReference type="Pfam" id="PF00501"/>
    </source>
</evidence>
<evidence type="ECO:0000313" key="5">
    <source>
        <dbReference type="EMBL" id="ACG60755.1"/>
    </source>
</evidence>
<keyword evidence="2" id="KW-0436">Ligase</keyword>
<protein>
    <submittedName>
        <fullName evidence="5">Acyl-CoA synthetase</fullName>
    </submittedName>
</protein>
<dbReference type="SUPFAM" id="SSF56801">
    <property type="entry name" value="Acetyl-CoA synthetase-like"/>
    <property type="match status" value="1"/>
</dbReference>
<name>B9UJ23_9ACTN</name>
<dbReference type="GO" id="GO:0031956">
    <property type="term" value="F:medium-chain fatty acid-CoA ligase activity"/>
    <property type="evidence" value="ECO:0007669"/>
    <property type="project" value="TreeGrafter"/>
</dbReference>
<dbReference type="PANTHER" id="PTHR43201:SF5">
    <property type="entry name" value="MEDIUM-CHAIN ACYL-COA LIGASE ACSF2, MITOCHONDRIAL"/>
    <property type="match status" value="1"/>
</dbReference>
<proteinExistence type="inferred from homology"/>